<keyword evidence="2" id="KW-0418">Kinase</keyword>
<dbReference type="GO" id="GO:0016301">
    <property type="term" value="F:kinase activity"/>
    <property type="evidence" value="ECO:0007669"/>
    <property type="project" value="UniProtKB-KW"/>
</dbReference>
<feature type="compositionally biased region" description="Low complexity" evidence="1">
    <location>
        <begin position="68"/>
        <end position="79"/>
    </location>
</feature>
<feature type="region of interest" description="Disordered" evidence="1">
    <location>
        <begin position="315"/>
        <end position="336"/>
    </location>
</feature>
<feature type="compositionally biased region" description="Basic and acidic residues" evidence="1">
    <location>
        <begin position="319"/>
        <end position="336"/>
    </location>
</feature>
<organism evidence="2 3">
    <name type="scientific">Nicotiana attenuata</name>
    <name type="common">Coyote tobacco</name>
    <dbReference type="NCBI Taxonomy" id="49451"/>
    <lineage>
        <taxon>Eukaryota</taxon>
        <taxon>Viridiplantae</taxon>
        <taxon>Streptophyta</taxon>
        <taxon>Embryophyta</taxon>
        <taxon>Tracheophyta</taxon>
        <taxon>Spermatophyta</taxon>
        <taxon>Magnoliopsida</taxon>
        <taxon>eudicotyledons</taxon>
        <taxon>Gunneridae</taxon>
        <taxon>Pentapetalae</taxon>
        <taxon>asterids</taxon>
        <taxon>lamiids</taxon>
        <taxon>Solanales</taxon>
        <taxon>Solanaceae</taxon>
        <taxon>Nicotianoideae</taxon>
        <taxon>Nicotianeae</taxon>
        <taxon>Nicotiana</taxon>
    </lineage>
</organism>
<feature type="region of interest" description="Disordered" evidence="1">
    <location>
        <begin position="59"/>
        <end position="87"/>
    </location>
</feature>
<feature type="compositionally biased region" description="Low complexity" evidence="1">
    <location>
        <begin position="223"/>
        <end position="237"/>
    </location>
</feature>
<dbReference type="Proteomes" id="UP000187609">
    <property type="component" value="Unassembled WGS sequence"/>
</dbReference>
<evidence type="ECO:0000256" key="1">
    <source>
        <dbReference type="SAM" id="MobiDB-lite"/>
    </source>
</evidence>
<dbReference type="GeneID" id="109224885"/>
<sequence>MEAFNLLKFWRNSSADTAAADRDIVSELDDLDYVRNPAIETDEETDDDEDSFFDLVFTGPDKRPKVDNSSNSKSFSVNSPRDPESPRDVFFKPKPFAIDSNSKPQSPISILKSAPKFRVFLLGFRKSKQEKAGIDDSPTASPKIQSKRFTTKCKADEVPVPMSPVFTRDNSLRSKLQKEKEEDLLVDESLKKFVRADVPKYLKLMKPLYARASKRYTEKIGVSPLSSPSTQSMCSSPRKASEEGKQGNRVAAFGAVRKHLGKSRSAASTFAGASPSPMNRRDDSLLQEQNDGIQGAILHCKRSYSSVAKDCSMLLPRSGSEDLPRASSEELNRWSI</sequence>
<dbReference type="STRING" id="49451.A0A1J6J2C7"/>
<proteinExistence type="predicted"/>
<dbReference type="Gramene" id="OIT04047">
    <property type="protein sequence ID" value="OIT04047"/>
    <property type="gene ID" value="A4A49_22455"/>
</dbReference>
<dbReference type="SMR" id="A0A1J6J2C7"/>
<name>A0A1J6J2C7_NICAT</name>
<dbReference type="OMA" id="EDETTRC"/>
<protein>
    <submittedName>
        <fullName evidence="2">Membrane-associated kinase regulator 2</fullName>
    </submittedName>
</protein>
<dbReference type="EMBL" id="MJEQ01037186">
    <property type="protein sequence ID" value="OIT04047.1"/>
    <property type="molecule type" value="Genomic_DNA"/>
</dbReference>
<keyword evidence="2" id="KW-0808">Transferase</keyword>
<evidence type="ECO:0000313" key="3">
    <source>
        <dbReference type="Proteomes" id="UP000187609"/>
    </source>
</evidence>
<reference evidence="2" key="1">
    <citation type="submission" date="2016-11" db="EMBL/GenBank/DDBJ databases">
        <title>The genome of Nicotiana attenuata.</title>
        <authorList>
            <person name="Xu S."/>
            <person name="Brockmoeller T."/>
            <person name="Gaquerel E."/>
            <person name="Navarro A."/>
            <person name="Kuhl H."/>
            <person name="Gase K."/>
            <person name="Ling Z."/>
            <person name="Zhou W."/>
            <person name="Kreitzer C."/>
            <person name="Stanke M."/>
            <person name="Tang H."/>
            <person name="Lyons E."/>
            <person name="Pandey P."/>
            <person name="Pandey S.P."/>
            <person name="Timmermann B."/>
            <person name="Baldwin I.T."/>
        </authorList>
    </citation>
    <scope>NUCLEOTIDE SEQUENCE [LARGE SCALE GENOMIC DNA]</scope>
    <source>
        <strain evidence="2">UT</strain>
    </source>
</reference>
<dbReference type="AlphaFoldDB" id="A0A1J6J2C7"/>
<gene>
    <name evidence="2" type="primary">MAKR2_2</name>
    <name evidence="2" type="ORF">A4A49_22455</name>
</gene>
<dbReference type="PANTHER" id="PTHR33929:SF10">
    <property type="entry name" value="MEMBRANE-ASSOCIATED KINASE REGULATOR 2-RELATED"/>
    <property type="match status" value="1"/>
</dbReference>
<dbReference type="PANTHER" id="PTHR33929">
    <property type="entry name" value="MEMBRANE-ASSOCIATED KINASE REGULATOR 2-RELATED"/>
    <property type="match status" value="1"/>
</dbReference>
<comment type="caution">
    <text evidence="2">The sequence shown here is derived from an EMBL/GenBank/DDBJ whole genome shotgun (WGS) entry which is preliminary data.</text>
</comment>
<feature type="region of interest" description="Disordered" evidence="1">
    <location>
        <begin position="221"/>
        <end position="246"/>
    </location>
</feature>
<dbReference type="KEGG" id="nau:109224885"/>
<keyword evidence="3" id="KW-1185">Reference proteome</keyword>
<dbReference type="InterPro" id="IPR039619">
    <property type="entry name" value="MAKR2/5"/>
</dbReference>
<dbReference type="OrthoDB" id="689803at2759"/>
<dbReference type="GO" id="GO:0005886">
    <property type="term" value="C:plasma membrane"/>
    <property type="evidence" value="ECO:0007669"/>
    <property type="project" value="InterPro"/>
</dbReference>
<accession>A0A1J6J2C7</accession>
<evidence type="ECO:0000313" key="2">
    <source>
        <dbReference type="EMBL" id="OIT04047.1"/>
    </source>
</evidence>